<dbReference type="Proteomes" id="UP000516072">
    <property type="component" value="Chromosome"/>
</dbReference>
<dbReference type="EMBL" id="LR778175">
    <property type="protein sequence ID" value="CAB1276460.1"/>
    <property type="molecule type" value="Genomic_DNA"/>
</dbReference>
<sequence>MDVKQVAEELRESNLSITIFPAEFFQTGWTMV</sequence>
<evidence type="ECO:0000313" key="1">
    <source>
        <dbReference type="EMBL" id="CAB1276460.1"/>
    </source>
</evidence>
<gene>
    <name evidence="1" type="ORF">NSCAC_1183</name>
</gene>
<accession>A0A7G1QAC9</accession>
<reference evidence="1 2" key="1">
    <citation type="submission" date="2020-03" db="EMBL/GenBank/DDBJ databases">
        <authorList>
            <person name="Picone N."/>
        </authorList>
    </citation>
    <scope>NUCLEOTIDE SEQUENCE [LARGE SCALE GENOMIC DNA]</scope>
    <source>
        <strain evidence="1">NSCAC1</strain>
    </source>
</reference>
<keyword evidence="2" id="KW-1185">Reference proteome</keyword>
<dbReference type="AlphaFoldDB" id="A0A7G1QAC9"/>
<evidence type="ECO:0000313" key="2">
    <source>
        <dbReference type="Proteomes" id="UP000516072"/>
    </source>
</evidence>
<dbReference type="KEGG" id="ntg:NSCAC_1183"/>
<protein>
    <submittedName>
        <fullName evidence="1">Uncharacterized protein</fullName>
    </submittedName>
</protein>
<name>A0A7G1QAC9_9GAMM</name>
<proteinExistence type="predicted"/>
<organism evidence="1 2">
    <name type="scientific">Candidatus Nitrosacidococcus tergens</name>
    <dbReference type="NCBI Taxonomy" id="553981"/>
    <lineage>
        <taxon>Bacteria</taxon>
        <taxon>Pseudomonadati</taxon>
        <taxon>Pseudomonadota</taxon>
        <taxon>Gammaproteobacteria</taxon>
        <taxon>Chromatiales</taxon>
        <taxon>Chromatiaceae</taxon>
        <taxon>Candidatus Nitrosacidococcus</taxon>
    </lineage>
</organism>